<feature type="transmembrane region" description="Helical" evidence="5">
    <location>
        <begin position="78"/>
        <end position="98"/>
    </location>
</feature>
<evidence type="ECO:0008006" key="8">
    <source>
        <dbReference type="Google" id="ProtNLM"/>
    </source>
</evidence>
<evidence type="ECO:0000256" key="1">
    <source>
        <dbReference type="ARBA" id="ARBA00004370"/>
    </source>
</evidence>
<dbReference type="Proteomes" id="UP000692954">
    <property type="component" value="Unassembled WGS sequence"/>
</dbReference>
<sequence length="143" mass="16845">MSHTEQSEMHSGMQMMNMDMRMYMIINWDYQVRFVFNDWKSTTQGEFVGGLFATMFFCVFLCLLPVLKGFADKQKSLFLKIAWQFLAATQSSITMFLLMTVNGWVFLAMALGFGIGNYIFYPKMPIWEKHQREDEQQVLDRVN</sequence>
<dbReference type="GO" id="GO:0016020">
    <property type="term" value="C:membrane"/>
    <property type="evidence" value="ECO:0007669"/>
    <property type="project" value="UniProtKB-SubCell"/>
</dbReference>
<keyword evidence="3 5" id="KW-1133">Transmembrane helix</keyword>
<keyword evidence="4 5" id="KW-0472">Membrane</keyword>
<comment type="caution">
    <text evidence="6">The sequence shown here is derived from an EMBL/GenBank/DDBJ whole genome shotgun (WGS) entry which is preliminary data.</text>
</comment>
<gene>
    <name evidence="6" type="ORF">PSON_ATCC_30995.1.T1680038</name>
</gene>
<feature type="transmembrane region" description="Helical" evidence="5">
    <location>
        <begin position="104"/>
        <end position="121"/>
    </location>
</feature>
<reference evidence="6" key="1">
    <citation type="submission" date="2021-01" db="EMBL/GenBank/DDBJ databases">
        <authorList>
            <consortium name="Genoscope - CEA"/>
            <person name="William W."/>
        </authorList>
    </citation>
    <scope>NUCLEOTIDE SEQUENCE</scope>
</reference>
<organism evidence="6 7">
    <name type="scientific">Paramecium sonneborni</name>
    <dbReference type="NCBI Taxonomy" id="65129"/>
    <lineage>
        <taxon>Eukaryota</taxon>
        <taxon>Sar</taxon>
        <taxon>Alveolata</taxon>
        <taxon>Ciliophora</taxon>
        <taxon>Intramacronucleata</taxon>
        <taxon>Oligohymenophorea</taxon>
        <taxon>Peniculida</taxon>
        <taxon>Parameciidae</taxon>
        <taxon>Paramecium</taxon>
    </lineage>
</organism>
<evidence type="ECO:0000313" key="6">
    <source>
        <dbReference type="EMBL" id="CAD8126537.1"/>
    </source>
</evidence>
<dbReference type="AlphaFoldDB" id="A0A8S1RFP6"/>
<evidence type="ECO:0000256" key="2">
    <source>
        <dbReference type="ARBA" id="ARBA00022692"/>
    </source>
</evidence>
<dbReference type="EMBL" id="CAJJDN010000168">
    <property type="protein sequence ID" value="CAD8126537.1"/>
    <property type="molecule type" value="Genomic_DNA"/>
</dbReference>
<accession>A0A8S1RFP6</accession>
<evidence type="ECO:0000256" key="3">
    <source>
        <dbReference type="ARBA" id="ARBA00022989"/>
    </source>
</evidence>
<comment type="subcellular location">
    <subcellularLocation>
        <location evidence="1">Membrane</location>
    </subcellularLocation>
</comment>
<keyword evidence="2 5" id="KW-0812">Transmembrane</keyword>
<dbReference type="InterPro" id="IPR007274">
    <property type="entry name" value="Cop_transporter"/>
</dbReference>
<dbReference type="PANTHER" id="PTHR12483:SF115">
    <property type="entry name" value="COPPER TRANSPORT PROTEIN"/>
    <property type="match status" value="1"/>
</dbReference>
<evidence type="ECO:0000256" key="5">
    <source>
        <dbReference type="SAM" id="Phobius"/>
    </source>
</evidence>
<evidence type="ECO:0000313" key="7">
    <source>
        <dbReference type="Proteomes" id="UP000692954"/>
    </source>
</evidence>
<protein>
    <recommendedName>
        <fullName evidence="8">Copper transporter</fullName>
    </recommendedName>
</protein>
<evidence type="ECO:0000256" key="4">
    <source>
        <dbReference type="ARBA" id="ARBA00023136"/>
    </source>
</evidence>
<feature type="transmembrane region" description="Helical" evidence="5">
    <location>
        <begin position="47"/>
        <end position="66"/>
    </location>
</feature>
<name>A0A8S1RFP6_9CILI</name>
<dbReference type="GO" id="GO:0005375">
    <property type="term" value="F:copper ion transmembrane transporter activity"/>
    <property type="evidence" value="ECO:0007669"/>
    <property type="project" value="InterPro"/>
</dbReference>
<dbReference type="PANTHER" id="PTHR12483">
    <property type="entry name" value="SOLUTE CARRIER FAMILY 31 COPPER TRANSPORTERS"/>
    <property type="match status" value="1"/>
</dbReference>
<keyword evidence="7" id="KW-1185">Reference proteome</keyword>
<proteinExistence type="predicted"/>
<dbReference type="OrthoDB" id="301279at2759"/>